<protein>
    <submittedName>
        <fullName evidence="1">Uncharacterized protein</fullName>
    </submittedName>
</protein>
<keyword evidence="2" id="KW-1185">Reference proteome</keyword>
<evidence type="ECO:0000313" key="1">
    <source>
        <dbReference type="EMBL" id="KAJ1887370.1"/>
    </source>
</evidence>
<reference evidence="1" key="1">
    <citation type="submission" date="2022-07" db="EMBL/GenBank/DDBJ databases">
        <title>Phylogenomic reconstructions and comparative analyses of Kickxellomycotina fungi.</title>
        <authorList>
            <person name="Reynolds N.K."/>
            <person name="Stajich J.E."/>
            <person name="Barry K."/>
            <person name="Grigoriev I.V."/>
            <person name="Crous P."/>
            <person name="Smith M.E."/>
        </authorList>
    </citation>
    <scope>NUCLEOTIDE SEQUENCE</scope>
    <source>
        <strain evidence="1">Benny 63K</strain>
    </source>
</reference>
<dbReference type="EMBL" id="JANBPG010002009">
    <property type="protein sequence ID" value="KAJ1887370.1"/>
    <property type="molecule type" value="Genomic_DNA"/>
</dbReference>
<sequence length="315" mass="34980">MANNTTVSVDETKLKDFSHQVAGHGGMLHTEGKKMLIKPMVQRELKFYEQAANNPLIKPFLPEFFGTLQLSQGFSEKAEQSASFPINPHDKETRAEDTYICLENLVCRFENVCIADIKLGTQLYDLDATPEKRARMEAKAAVRTTSLIGASVSGLSIPGKPAFDRKELHKLTLETMKTEALIPFFAVAETMVSAEYRKFIIRQFITELEEYREVIRQCETRMFSSSVLLVYDASKGRYARFLGGGKGVHSAGTQRSDSGSGSEDGGEDAEDSGALLDMRAIDFAHGHWVPGQGPDEKYLFGLDNLISILREILAL</sequence>
<accession>A0ACC1I7U9</accession>
<dbReference type="Proteomes" id="UP001150581">
    <property type="component" value="Unassembled WGS sequence"/>
</dbReference>
<proteinExistence type="predicted"/>
<comment type="caution">
    <text evidence="1">The sequence shown here is derived from an EMBL/GenBank/DDBJ whole genome shotgun (WGS) entry which is preliminary data.</text>
</comment>
<evidence type="ECO:0000313" key="2">
    <source>
        <dbReference type="Proteomes" id="UP001150581"/>
    </source>
</evidence>
<name>A0ACC1I7U9_9FUNG</name>
<organism evidence="1 2">
    <name type="scientific">Kickxella alabastrina</name>
    <dbReference type="NCBI Taxonomy" id="61397"/>
    <lineage>
        <taxon>Eukaryota</taxon>
        <taxon>Fungi</taxon>
        <taxon>Fungi incertae sedis</taxon>
        <taxon>Zoopagomycota</taxon>
        <taxon>Kickxellomycotina</taxon>
        <taxon>Kickxellomycetes</taxon>
        <taxon>Kickxellales</taxon>
        <taxon>Kickxellaceae</taxon>
        <taxon>Kickxella</taxon>
    </lineage>
</organism>
<gene>
    <name evidence="1" type="ORF">LPJ66_009154</name>
</gene>